<evidence type="ECO:0000313" key="5">
    <source>
        <dbReference type="Proteomes" id="UP000610966"/>
    </source>
</evidence>
<dbReference type="GO" id="GO:0008270">
    <property type="term" value="F:zinc ion binding"/>
    <property type="evidence" value="ECO:0007669"/>
    <property type="project" value="UniProtKB-KW"/>
</dbReference>
<keyword evidence="1" id="KW-0479">Metal-binding</keyword>
<evidence type="ECO:0000256" key="2">
    <source>
        <dbReference type="SAM" id="Coils"/>
    </source>
</evidence>
<accession>A0A8J3VY96</accession>
<keyword evidence="5" id="KW-1185">Reference proteome</keyword>
<feature type="domain" description="SWIM-type" evidence="3">
    <location>
        <begin position="60"/>
        <end position="94"/>
    </location>
</feature>
<proteinExistence type="predicted"/>
<organism evidence="4 5">
    <name type="scientific">Sphaerimonospora thailandensis</name>
    <dbReference type="NCBI Taxonomy" id="795644"/>
    <lineage>
        <taxon>Bacteria</taxon>
        <taxon>Bacillati</taxon>
        <taxon>Actinomycetota</taxon>
        <taxon>Actinomycetes</taxon>
        <taxon>Streptosporangiales</taxon>
        <taxon>Streptosporangiaceae</taxon>
        <taxon>Sphaerimonospora</taxon>
    </lineage>
</organism>
<dbReference type="InterPro" id="IPR007527">
    <property type="entry name" value="Znf_SWIM"/>
</dbReference>
<reference evidence="4" key="1">
    <citation type="submission" date="2021-01" db="EMBL/GenBank/DDBJ databases">
        <title>Whole genome shotgun sequence of Sphaerimonospora thailandensis NBRC 107569.</title>
        <authorList>
            <person name="Komaki H."/>
            <person name="Tamura T."/>
        </authorList>
    </citation>
    <scope>NUCLEOTIDE SEQUENCE</scope>
    <source>
        <strain evidence="4">NBRC 107569</strain>
    </source>
</reference>
<dbReference type="AlphaFoldDB" id="A0A8J3VY96"/>
<comment type="caution">
    <text evidence="4">The sequence shown here is derived from an EMBL/GenBank/DDBJ whole genome shotgun (WGS) entry which is preliminary data.</text>
</comment>
<evidence type="ECO:0000313" key="4">
    <source>
        <dbReference type="EMBL" id="GIH69784.1"/>
    </source>
</evidence>
<feature type="coiled-coil region" evidence="2">
    <location>
        <begin position="145"/>
        <end position="172"/>
    </location>
</feature>
<evidence type="ECO:0000259" key="3">
    <source>
        <dbReference type="PROSITE" id="PS50966"/>
    </source>
</evidence>
<protein>
    <recommendedName>
        <fullName evidence="3">SWIM-type domain-containing protein</fullName>
    </recommendedName>
</protein>
<evidence type="ECO:0000256" key="1">
    <source>
        <dbReference type="PROSITE-ProRule" id="PRU00325"/>
    </source>
</evidence>
<dbReference type="Proteomes" id="UP000610966">
    <property type="component" value="Unassembled WGS sequence"/>
</dbReference>
<gene>
    <name evidence="4" type="ORF">Mth01_20370</name>
</gene>
<keyword evidence="2" id="KW-0175">Coiled coil</keyword>
<dbReference type="PROSITE" id="PS50966">
    <property type="entry name" value="ZF_SWIM"/>
    <property type="match status" value="1"/>
</dbReference>
<keyword evidence="1" id="KW-0863">Zinc-finger</keyword>
<name>A0A8J3VY96_9ACTN</name>
<keyword evidence="1" id="KW-0862">Zinc</keyword>
<dbReference type="EMBL" id="BOOG01000017">
    <property type="protein sequence ID" value="GIH69784.1"/>
    <property type="molecule type" value="Genomic_DNA"/>
</dbReference>
<sequence length="313" mass="34375">MAGAASRDNQRMAIVEVTEDSLRRQAGESIFTAALALADQGLVTALNERGASISAMVDGRAVTVVITKTGIEGTCACEAPSPCPHAVATALTWVRTGEERPAPDLYAALRVRDADWLARRLVQLAENDQALAVRLLAEAEQVSAVDELADLRADLEQVMADLLEEAEQHDHDDWYGDAWYPDTGDLEEILDDIDELIAEEPDIALELIVRAIDLIEQAMDTEKVYGEELLNALTRVQGMHLDACLTGSPDPVRLAEWLIGKTLTSGWCSFDRSLADYSPVLGDQGLRRCRELMDGNKIADYKLRTLRESLARE</sequence>